<dbReference type="EMBL" id="DS178372">
    <property type="protein sequence ID" value="EFP92767.1"/>
    <property type="molecule type" value="Genomic_DNA"/>
</dbReference>
<protein>
    <submittedName>
        <fullName evidence="1">Uncharacterized protein</fullName>
    </submittedName>
</protein>
<dbReference type="Proteomes" id="UP000008783">
    <property type="component" value="Unassembled WGS sequence"/>
</dbReference>
<evidence type="ECO:0000313" key="2">
    <source>
        <dbReference type="Proteomes" id="UP000008783"/>
    </source>
</evidence>
<accession>E3L892</accession>
<dbReference type="OrthoDB" id="2497916at2759"/>
<dbReference type="VEuPathDB" id="FungiDB:PGTG_18651"/>
<dbReference type="InParanoid" id="E3L892"/>
<dbReference type="AlphaFoldDB" id="E3L892"/>
<keyword evidence="2" id="KW-1185">Reference proteome</keyword>
<reference key="1">
    <citation type="submission" date="2007-01" db="EMBL/GenBank/DDBJ databases">
        <title>The Genome Sequence of Puccinia graminis f. sp. tritici Strain CRL 75-36-700-3.</title>
        <authorList>
            <consortium name="The Broad Institute Genome Sequencing Platform"/>
            <person name="Birren B."/>
            <person name="Lander E."/>
            <person name="Galagan J."/>
            <person name="Nusbaum C."/>
            <person name="Devon K."/>
            <person name="Cuomo C."/>
            <person name="Jaffe D."/>
            <person name="Butler J."/>
            <person name="Alvarez P."/>
            <person name="Gnerre S."/>
            <person name="Grabherr M."/>
            <person name="Mauceli E."/>
            <person name="Brockman W."/>
            <person name="Young S."/>
            <person name="LaButti K."/>
            <person name="Sykes S."/>
            <person name="DeCaprio D."/>
            <person name="Crawford M."/>
            <person name="Koehrsen M."/>
            <person name="Engels R."/>
            <person name="Montgomery P."/>
            <person name="Pearson M."/>
            <person name="Howarth C."/>
            <person name="Larson L."/>
            <person name="White J."/>
            <person name="Zeng Q."/>
            <person name="Kodira C."/>
            <person name="Yandava C."/>
            <person name="Alvarado L."/>
            <person name="O'Leary S."/>
            <person name="Szabo L."/>
            <person name="Dean R."/>
            <person name="Schein J."/>
        </authorList>
    </citation>
    <scope>NUCLEOTIDE SEQUENCE</scope>
    <source>
        <strain>CRL 75-36-700-3</strain>
    </source>
</reference>
<name>E3L892_PUCGT</name>
<dbReference type="RefSeq" id="XP_003337186.1">
    <property type="nucleotide sequence ID" value="XM_003337138.1"/>
</dbReference>
<proteinExistence type="predicted"/>
<sequence>MVRKMHRRLGHQGCIINSKGGLIEGGPVPMLCDVARTIFQYLHPAEATMTDSDVDKAIPVLWYGQIGHLKLQMVNLLAHLQFKKLSQWALTDNKINEVKACGIDYWAAFGKAVLAKDEALFGQGKTFVKILEDDEENIAMPNEDEIQVQFNILIRNRMASSTGNT</sequence>
<gene>
    <name evidence="1" type="ORF">PGTG_18651</name>
</gene>
<evidence type="ECO:0000313" key="1">
    <source>
        <dbReference type="EMBL" id="EFP92767.1"/>
    </source>
</evidence>
<dbReference type="KEGG" id="pgr:PGTG_18651"/>
<dbReference type="GeneID" id="10542479"/>
<reference evidence="2" key="2">
    <citation type="journal article" date="2011" name="Proc. Natl. Acad. Sci. U.S.A.">
        <title>Obligate biotrophy features unraveled by the genomic analysis of rust fungi.</title>
        <authorList>
            <person name="Duplessis S."/>
            <person name="Cuomo C.A."/>
            <person name="Lin Y.-C."/>
            <person name="Aerts A."/>
            <person name="Tisserant E."/>
            <person name="Veneault-Fourrey C."/>
            <person name="Joly D.L."/>
            <person name="Hacquard S."/>
            <person name="Amselem J."/>
            <person name="Cantarel B.L."/>
            <person name="Chiu R."/>
            <person name="Coutinho P.M."/>
            <person name="Feau N."/>
            <person name="Field M."/>
            <person name="Frey P."/>
            <person name="Gelhaye E."/>
            <person name="Goldberg J."/>
            <person name="Grabherr M.G."/>
            <person name="Kodira C.D."/>
            <person name="Kohler A."/>
            <person name="Kuees U."/>
            <person name="Lindquist E.A."/>
            <person name="Lucas S.M."/>
            <person name="Mago R."/>
            <person name="Mauceli E."/>
            <person name="Morin E."/>
            <person name="Murat C."/>
            <person name="Pangilinan J.L."/>
            <person name="Park R."/>
            <person name="Pearson M."/>
            <person name="Quesneville H."/>
            <person name="Rouhier N."/>
            <person name="Sakthikumar S."/>
            <person name="Salamov A.A."/>
            <person name="Schmutz J."/>
            <person name="Selles B."/>
            <person name="Shapiro H."/>
            <person name="Tanguay P."/>
            <person name="Tuskan G.A."/>
            <person name="Henrissat B."/>
            <person name="Van de Peer Y."/>
            <person name="Rouze P."/>
            <person name="Ellis J.G."/>
            <person name="Dodds P.N."/>
            <person name="Schein J.E."/>
            <person name="Zhong S."/>
            <person name="Hamelin R.C."/>
            <person name="Grigoriev I.V."/>
            <person name="Szabo L.J."/>
            <person name="Martin F."/>
        </authorList>
    </citation>
    <scope>NUCLEOTIDE SEQUENCE [LARGE SCALE GENOMIC DNA]</scope>
    <source>
        <strain evidence="2">CRL 75-36-700-3 / race SCCL</strain>
    </source>
</reference>
<organism evidence="1 2">
    <name type="scientific">Puccinia graminis f. sp. tritici (strain CRL 75-36-700-3 / race SCCL)</name>
    <name type="common">Black stem rust fungus</name>
    <dbReference type="NCBI Taxonomy" id="418459"/>
    <lineage>
        <taxon>Eukaryota</taxon>
        <taxon>Fungi</taxon>
        <taxon>Dikarya</taxon>
        <taxon>Basidiomycota</taxon>
        <taxon>Pucciniomycotina</taxon>
        <taxon>Pucciniomycetes</taxon>
        <taxon>Pucciniales</taxon>
        <taxon>Pucciniaceae</taxon>
        <taxon>Puccinia</taxon>
    </lineage>
</organism>
<dbReference type="HOGENOM" id="CLU_1611576_0_0_1"/>